<reference evidence="6" key="3">
    <citation type="submission" date="2025-09" db="UniProtKB">
        <authorList>
            <consortium name="Ensembl"/>
        </authorList>
    </citation>
    <scope>IDENTIFICATION</scope>
</reference>
<evidence type="ECO:0000256" key="1">
    <source>
        <dbReference type="ARBA" id="ARBA00008102"/>
    </source>
</evidence>
<dbReference type="GO" id="GO:0005929">
    <property type="term" value="C:cilium"/>
    <property type="evidence" value="ECO:0007669"/>
    <property type="project" value="TreeGrafter"/>
</dbReference>
<keyword evidence="3" id="KW-0653">Protein transport</keyword>
<dbReference type="Proteomes" id="UP000008672">
    <property type="component" value="Unassembled WGS sequence"/>
</dbReference>
<dbReference type="HOGENOM" id="CLU_088825_2_0_1"/>
<reference evidence="6" key="2">
    <citation type="submission" date="2025-08" db="UniProtKB">
        <authorList>
            <consortium name="Ensembl"/>
        </authorList>
    </citation>
    <scope>IDENTIFICATION</scope>
</reference>
<dbReference type="GO" id="GO:0007399">
    <property type="term" value="P:nervous system development"/>
    <property type="evidence" value="ECO:0007669"/>
    <property type="project" value="TreeGrafter"/>
</dbReference>
<dbReference type="EMBL" id="AFYH01231491">
    <property type="status" value="NOT_ANNOTATED_CDS"/>
    <property type="molecule type" value="Genomic_DNA"/>
</dbReference>
<dbReference type="InterPro" id="IPR051519">
    <property type="entry name" value="PDE6D_unc-119_myristoyl-bd"/>
</dbReference>
<evidence type="ECO:0000313" key="6">
    <source>
        <dbReference type="Ensembl" id="ENSLACP00000005413.1"/>
    </source>
</evidence>
<dbReference type="InterPro" id="IPR008015">
    <property type="entry name" value="PDED_dom"/>
</dbReference>
<dbReference type="EMBL" id="AFYH01231493">
    <property type="status" value="NOT_ANNOTATED_CDS"/>
    <property type="molecule type" value="Genomic_DNA"/>
</dbReference>
<reference evidence="7" key="1">
    <citation type="submission" date="2011-08" db="EMBL/GenBank/DDBJ databases">
        <title>The draft genome of Latimeria chalumnae.</title>
        <authorList>
            <person name="Di Palma F."/>
            <person name="Alfoldi J."/>
            <person name="Johnson J."/>
            <person name="Berlin A."/>
            <person name="Gnerre S."/>
            <person name="Jaffe D."/>
            <person name="MacCallum I."/>
            <person name="Young S."/>
            <person name="Walker B.J."/>
            <person name="Lander E."/>
            <person name="Lindblad-Toh K."/>
        </authorList>
    </citation>
    <scope>NUCLEOTIDE SEQUENCE [LARGE SCALE GENOMIC DNA]</scope>
    <source>
        <strain evidence="7">Wild caught</strain>
    </source>
</reference>
<dbReference type="InterPro" id="IPR014756">
    <property type="entry name" value="Ig_E-set"/>
</dbReference>
<feature type="domain" description="GMP phosphodiesterase delta subunit" evidence="5">
    <location>
        <begin position="19"/>
        <end position="181"/>
    </location>
</feature>
<dbReference type="EMBL" id="AFYH01231494">
    <property type="status" value="NOT_ANNOTATED_CDS"/>
    <property type="molecule type" value="Genomic_DNA"/>
</dbReference>
<dbReference type="EMBL" id="AFYH01231492">
    <property type="status" value="NOT_ANNOTATED_CDS"/>
    <property type="molecule type" value="Genomic_DNA"/>
</dbReference>
<keyword evidence="4" id="KW-0446">Lipid-binding</keyword>
<name>H3A6Z2_LATCH</name>
<sequence length="185" mass="21955">MDELIQYSCPVLGYLCTPEENIYNIRFTRFRIRDLENGMVLYETRSPPGCEIKNPKWINWKQKGDGTSNFFLRYRGTCIITEMFSLGLCCRVEFTVGSKAVKNFRMIERHFFRDTLLKSFDFDFGFCIPNSRNTCEHIYELPELSEELVCEMISHPYETQSDSFYFVDNKLIMHQKAEYAYDAQQ</sequence>
<dbReference type="EMBL" id="AFYH01231490">
    <property type="status" value="NOT_ANNOTATED_CDS"/>
    <property type="molecule type" value="Genomic_DNA"/>
</dbReference>
<protein>
    <recommendedName>
        <fullName evidence="5">GMP phosphodiesterase delta subunit domain-containing protein</fullName>
    </recommendedName>
</protein>
<dbReference type="PANTHER" id="PTHR12951">
    <property type="entry name" value="RETINAL PROTEIN 4"/>
    <property type="match status" value="1"/>
</dbReference>
<dbReference type="Ensembl" id="ENSLACT00000005461.1">
    <property type="protein sequence ID" value="ENSLACP00000005413.1"/>
    <property type="gene ID" value="ENSLACG00000004817.1"/>
</dbReference>
<dbReference type="GO" id="GO:0060271">
    <property type="term" value="P:cilium assembly"/>
    <property type="evidence" value="ECO:0007669"/>
    <property type="project" value="TreeGrafter"/>
</dbReference>
<evidence type="ECO:0000256" key="4">
    <source>
        <dbReference type="ARBA" id="ARBA00023121"/>
    </source>
</evidence>
<dbReference type="InParanoid" id="H3A6Z2"/>
<comment type="similarity">
    <text evidence="1">Belongs to the PDE6D/unc-119 family.</text>
</comment>
<dbReference type="FunFam" id="2.70.50.40:FF:000003">
    <property type="entry name" value="UNC119 homologue, putative"/>
    <property type="match status" value="1"/>
</dbReference>
<dbReference type="GeneTree" id="ENSGT00390000014595"/>
<keyword evidence="7" id="KW-1185">Reference proteome</keyword>
<dbReference type="InterPro" id="IPR037036">
    <property type="entry name" value="PDED_dom_sf"/>
</dbReference>
<dbReference type="STRING" id="7897.ENSLACP00000005413"/>
<dbReference type="GO" id="GO:0042953">
    <property type="term" value="P:lipoprotein transport"/>
    <property type="evidence" value="ECO:0007669"/>
    <property type="project" value="TreeGrafter"/>
</dbReference>
<dbReference type="GO" id="GO:0008289">
    <property type="term" value="F:lipid binding"/>
    <property type="evidence" value="ECO:0007669"/>
    <property type="project" value="UniProtKB-KW"/>
</dbReference>
<evidence type="ECO:0000256" key="3">
    <source>
        <dbReference type="ARBA" id="ARBA00022927"/>
    </source>
</evidence>
<evidence type="ECO:0000313" key="7">
    <source>
        <dbReference type="Proteomes" id="UP000008672"/>
    </source>
</evidence>
<dbReference type="AlphaFoldDB" id="H3A6Z2"/>
<dbReference type="eggNOG" id="KOG4037">
    <property type="taxonomic scope" value="Eukaryota"/>
</dbReference>
<keyword evidence="2" id="KW-0813">Transport</keyword>
<dbReference type="SUPFAM" id="SSF81296">
    <property type="entry name" value="E set domains"/>
    <property type="match status" value="1"/>
</dbReference>
<evidence type="ECO:0000256" key="2">
    <source>
        <dbReference type="ARBA" id="ARBA00022448"/>
    </source>
</evidence>
<dbReference type="Gene3D" id="2.70.50.40">
    <property type="entry name" value="GMP phosphodiesterase, delta subunit"/>
    <property type="match status" value="1"/>
</dbReference>
<accession>H3A6Z2</accession>
<dbReference type="Pfam" id="PF05351">
    <property type="entry name" value="GMP_PDE_delta"/>
    <property type="match status" value="1"/>
</dbReference>
<organism evidence="6 7">
    <name type="scientific">Latimeria chalumnae</name>
    <name type="common">Coelacanth</name>
    <dbReference type="NCBI Taxonomy" id="7897"/>
    <lineage>
        <taxon>Eukaryota</taxon>
        <taxon>Metazoa</taxon>
        <taxon>Chordata</taxon>
        <taxon>Craniata</taxon>
        <taxon>Vertebrata</taxon>
        <taxon>Euteleostomi</taxon>
        <taxon>Coelacanthiformes</taxon>
        <taxon>Coelacanthidae</taxon>
        <taxon>Latimeria</taxon>
    </lineage>
</organism>
<proteinExistence type="inferred from homology"/>
<dbReference type="OMA" id="PEDNIFD"/>
<dbReference type="PANTHER" id="PTHR12951:SF1">
    <property type="entry name" value="PROTEIN UNC-119 HOMOLOG"/>
    <property type="match status" value="1"/>
</dbReference>
<evidence type="ECO:0000259" key="5">
    <source>
        <dbReference type="Pfam" id="PF05351"/>
    </source>
</evidence>